<gene>
    <name evidence="5" type="ordered locus">PSMK_17160</name>
</gene>
<dbReference type="Gene3D" id="3.30.1360.40">
    <property type="match status" value="1"/>
</dbReference>
<keyword evidence="3" id="KW-0067">ATP-binding</keyword>
<evidence type="ECO:0000313" key="5">
    <source>
        <dbReference type="EMBL" id="BAM03875.1"/>
    </source>
</evidence>
<dbReference type="eggNOG" id="COG2049">
    <property type="taxonomic scope" value="Bacteria"/>
</dbReference>
<evidence type="ECO:0000259" key="4">
    <source>
        <dbReference type="SMART" id="SM00796"/>
    </source>
</evidence>
<dbReference type="SUPFAM" id="SSF50891">
    <property type="entry name" value="Cyclophilin-like"/>
    <property type="match status" value="1"/>
</dbReference>
<name>I0IF37_PHYMF</name>
<dbReference type="Proteomes" id="UP000007881">
    <property type="component" value="Chromosome"/>
</dbReference>
<dbReference type="InterPro" id="IPR003833">
    <property type="entry name" value="CT_C_D"/>
</dbReference>
<dbReference type="KEGG" id="phm:PSMK_17160"/>
<dbReference type="SUPFAM" id="SSF160467">
    <property type="entry name" value="PH0987 N-terminal domain-like"/>
    <property type="match status" value="1"/>
</dbReference>
<dbReference type="GO" id="GO:0005524">
    <property type="term" value="F:ATP binding"/>
    <property type="evidence" value="ECO:0007669"/>
    <property type="project" value="UniProtKB-KW"/>
</dbReference>
<dbReference type="GO" id="GO:0016787">
    <property type="term" value="F:hydrolase activity"/>
    <property type="evidence" value="ECO:0007669"/>
    <property type="project" value="UniProtKB-KW"/>
</dbReference>
<evidence type="ECO:0000313" key="6">
    <source>
        <dbReference type="Proteomes" id="UP000007881"/>
    </source>
</evidence>
<dbReference type="HOGENOM" id="CLU_020207_0_1_0"/>
<dbReference type="Gene3D" id="2.40.100.10">
    <property type="entry name" value="Cyclophilin-like"/>
    <property type="match status" value="1"/>
</dbReference>
<organism evidence="5 6">
    <name type="scientific">Phycisphaera mikurensis (strain NBRC 102666 / KCTC 22515 / FYK2301M01)</name>
    <dbReference type="NCBI Taxonomy" id="1142394"/>
    <lineage>
        <taxon>Bacteria</taxon>
        <taxon>Pseudomonadati</taxon>
        <taxon>Planctomycetota</taxon>
        <taxon>Phycisphaerae</taxon>
        <taxon>Phycisphaerales</taxon>
        <taxon>Phycisphaeraceae</taxon>
        <taxon>Phycisphaera</taxon>
    </lineage>
</organism>
<keyword evidence="2" id="KW-0378">Hydrolase</keyword>
<feature type="domain" description="Carboxyltransferase" evidence="4">
    <location>
        <begin position="4"/>
        <end position="195"/>
    </location>
</feature>
<dbReference type="RefSeq" id="WP_014437093.1">
    <property type="nucleotide sequence ID" value="NC_017080.1"/>
</dbReference>
<dbReference type="InterPro" id="IPR029000">
    <property type="entry name" value="Cyclophilin-like_dom_sf"/>
</dbReference>
<dbReference type="PATRIC" id="fig|1142394.8.peg.1766"/>
<keyword evidence="6" id="KW-1185">Reference proteome</keyword>
<proteinExistence type="predicted"/>
<dbReference type="AlphaFoldDB" id="I0IF37"/>
<accession>I0IF37</accession>
<evidence type="ECO:0000256" key="2">
    <source>
        <dbReference type="ARBA" id="ARBA00022801"/>
    </source>
</evidence>
<dbReference type="PANTHER" id="PTHR34698:SF2">
    <property type="entry name" value="5-OXOPROLINASE SUBUNIT B"/>
    <property type="match status" value="1"/>
</dbReference>
<protein>
    <recommendedName>
        <fullName evidence="4">Carboxyltransferase domain-containing protein</fullName>
    </recommendedName>
</protein>
<sequence>MSAAAPARLGEGCWVFPFPGGPSRATSRRILAAHRAVAGARDGGRLGVLDAVPGLGELGVHFDPRQDAEAVRVAVEAVLAEAAAVEPPPASATHVLPTRFDGADLAAVAAGAGLGEAAAIRAFVTPRYGVAAVGFLPHFPYLLGLDARLATPRRASPRTRVPAGAVAIGNDQAGVYPAPSPGGWNLVGTTDPALLEAIRPGDAVRFEVRA</sequence>
<dbReference type="STRING" id="1142394.PSMK_17160"/>
<dbReference type="Pfam" id="PF02682">
    <property type="entry name" value="CT_C_D"/>
    <property type="match status" value="1"/>
</dbReference>
<dbReference type="SMART" id="SM00796">
    <property type="entry name" value="AHS1"/>
    <property type="match status" value="1"/>
</dbReference>
<dbReference type="PANTHER" id="PTHR34698">
    <property type="entry name" value="5-OXOPROLINASE SUBUNIT B"/>
    <property type="match status" value="1"/>
</dbReference>
<dbReference type="EMBL" id="AP012338">
    <property type="protein sequence ID" value="BAM03875.1"/>
    <property type="molecule type" value="Genomic_DNA"/>
</dbReference>
<dbReference type="InterPro" id="IPR010016">
    <property type="entry name" value="PxpB"/>
</dbReference>
<dbReference type="OrthoDB" id="9782422at2"/>
<reference evidence="5 6" key="1">
    <citation type="submission" date="2012-02" db="EMBL/GenBank/DDBJ databases">
        <title>Complete genome sequence of Phycisphaera mikurensis NBRC 102666.</title>
        <authorList>
            <person name="Ankai A."/>
            <person name="Hosoyama A."/>
            <person name="Terui Y."/>
            <person name="Sekine M."/>
            <person name="Fukai R."/>
            <person name="Kato Y."/>
            <person name="Nakamura S."/>
            <person name="Yamada-Narita S."/>
            <person name="Kawakoshi A."/>
            <person name="Fukunaga Y."/>
            <person name="Yamazaki S."/>
            <person name="Fujita N."/>
        </authorList>
    </citation>
    <scope>NUCLEOTIDE SEQUENCE [LARGE SCALE GENOMIC DNA]</scope>
    <source>
        <strain evidence="6">NBRC 102666 / KCTC 22515 / FYK2301M01</strain>
    </source>
</reference>
<evidence type="ECO:0000256" key="3">
    <source>
        <dbReference type="ARBA" id="ARBA00022840"/>
    </source>
</evidence>
<keyword evidence="1" id="KW-0547">Nucleotide-binding</keyword>
<evidence type="ECO:0000256" key="1">
    <source>
        <dbReference type="ARBA" id="ARBA00022741"/>
    </source>
</evidence>